<evidence type="ECO:0000256" key="7">
    <source>
        <dbReference type="ARBA" id="ARBA00023054"/>
    </source>
</evidence>
<dbReference type="InterPro" id="IPR008839">
    <property type="entry name" value="MDM33_fungi"/>
</dbReference>
<comment type="similarity">
    <text evidence="2">Belongs to the SHE9 family.</text>
</comment>
<keyword evidence="5" id="KW-0809">Transit peptide</keyword>
<dbReference type="Pfam" id="PF05546">
    <property type="entry name" value="She9_MDM33"/>
    <property type="match status" value="1"/>
</dbReference>
<evidence type="ECO:0000256" key="4">
    <source>
        <dbReference type="ARBA" id="ARBA00022792"/>
    </source>
</evidence>
<evidence type="ECO:0000256" key="6">
    <source>
        <dbReference type="ARBA" id="ARBA00022989"/>
    </source>
</evidence>
<evidence type="ECO:0000313" key="14">
    <source>
        <dbReference type="EMBL" id="KAB8342769.1"/>
    </source>
</evidence>
<dbReference type="GO" id="GO:0005743">
    <property type="term" value="C:mitochondrial inner membrane"/>
    <property type="evidence" value="ECO:0007669"/>
    <property type="project" value="UniProtKB-SubCell"/>
</dbReference>
<keyword evidence="15" id="KW-1185">Reference proteome</keyword>
<evidence type="ECO:0000256" key="9">
    <source>
        <dbReference type="ARBA" id="ARBA00023136"/>
    </source>
</evidence>
<keyword evidence="9 13" id="KW-0472">Membrane</keyword>
<feature type="coiled-coil region" evidence="11">
    <location>
        <begin position="223"/>
        <end position="250"/>
    </location>
</feature>
<evidence type="ECO:0000256" key="3">
    <source>
        <dbReference type="ARBA" id="ARBA00022692"/>
    </source>
</evidence>
<proteinExistence type="inferred from homology"/>
<dbReference type="PANTHER" id="PTHR31961:SF3">
    <property type="entry name" value="SENSITIVE TO HIGH EXPRESSION PROTEIN 9, MITOCHONDRIAL"/>
    <property type="match status" value="1"/>
</dbReference>
<protein>
    <recommendedName>
        <fullName evidence="16">Sensitive to high expression protein 9, mitochondrial</fullName>
    </recommendedName>
</protein>
<name>A0A5N6KSF2_9ROSI</name>
<accession>A0A5N6KSF2</accession>
<keyword evidence="7 11" id="KW-0175">Coiled coil</keyword>
<dbReference type="PANTHER" id="PTHR31961">
    <property type="entry name" value="SENSITIVE TO HIGH EXPRESSION PROTEIN 9, MITOCHONDRIAL"/>
    <property type="match status" value="1"/>
</dbReference>
<evidence type="ECO:0000256" key="12">
    <source>
        <dbReference type="SAM" id="MobiDB-lite"/>
    </source>
</evidence>
<sequence>MQAQRRGAEERGAARRQRDRRDCDFPAAGGVARGLGAQGARDDLVPVADADDAYARLGEDGLREGDEFLGPGVGAEGVVFWGVGVGWVSLVGLGRRAGGGCWWGGDSAWVGGLAMIDGGESGSESIVIFRAGSIDGAWMGRLIKGLSGRKGDSLLPVMSMASISSRLGYSIAVTTSQEDNSRFFCASQKEVVQLLERKQSWSAADLERYMSLIRSEHINEQGVSAAREELERCEATLEVARQKVEQAERKQYHEEQIWSDTIRRNSTWVTFGLMGLNILLLIVNLVMIEPWRRKRMVKEIRTALDEKTFAANTAVAVGGEAMGETDQELSQAEPSTDEVLKEVVAAHATKGGEIALSTDVDAIQTEADGEGTPRRFRDRILGTVNSWFQDAWEWANFMLSEEHHIIISRVDLTTAVAEAWAIGATCMLLLFVTVPIDLSDVFR</sequence>
<dbReference type="GO" id="GO:0007007">
    <property type="term" value="P:inner mitochondrial membrane organization"/>
    <property type="evidence" value="ECO:0007669"/>
    <property type="project" value="TreeGrafter"/>
</dbReference>
<feature type="transmembrane region" description="Helical" evidence="13">
    <location>
        <begin position="415"/>
        <end position="436"/>
    </location>
</feature>
<feature type="region of interest" description="Disordered" evidence="12">
    <location>
        <begin position="1"/>
        <end position="25"/>
    </location>
</feature>
<feature type="compositionally biased region" description="Basic and acidic residues" evidence="12">
    <location>
        <begin position="1"/>
        <end position="13"/>
    </location>
</feature>
<dbReference type="OrthoDB" id="1939437at2759"/>
<evidence type="ECO:0000313" key="15">
    <source>
        <dbReference type="Proteomes" id="UP000327013"/>
    </source>
</evidence>
<evidence type="ECO:0000256" key="2">
    <source>
        <dbReference type="ARBA" id="ARBA00007472"/>
    </source>
</evidence>
<comment type="caution">
    <text evidence="14">The sequence shown here is derived from an EMBL/GenBank/DDBJ whole genome shotgun (WGS) entry which is preliminary data.</text>
</comment>
<organism evidence="14 15">
    <name type="scientific">Carpinus fangiana</name>
    <dbReference type="NCBI Taxonomy" id="176857"/>
    <lineage>
        <taxon>Eukaryota</taxon>
        <taxon>Viridiplantae</taxon>
        <taxon>Streptophyta</taxon>
        <taxon>Embryophyta</taxon>
        <taxon>Tracheophyta</taxon>
        <taxon>Spermatophyta</taxon>
        <taxon>Magnoliopsida</taxon>
        <taxon>eudicotyledons</taxon>
        <taxon>Gunneridae</taxon>
        <taxon>Pentapetalae</taxon>
        <taxon>rosids</taxon>
        <taxon>fabids</taxon>
        <taxon>Fagales</taxon>
        <taxon>Betulaceae</taxon>
        <taxon>Carpinus</taxon>
    </lineage>
</organism>
<keyword evidence="8" id="KW-0496">Mitochondrion</keyword>
<evidence type="ECO:0000256" key="1">
    <source>
        <dbReference type="ARBA" id="ARBA00004273"/>
    </source>
</evidence>
<dbReference type="EMBL" id="VIBQ01000012">
    <property type="protein sequence ID" value="KAB8342769.1"/>
    <property type="molecule type" value="Genomic_DNA"/>
</dbReference>
<keyword evidence="4" id="KW-0999">Mitochondrion inner membrane</keyword>
<dbReference type="AlphaFoldDB" id="A0A5N6KSF2"/>
<evidence type="ECO:0000256" key="5">
    <source>
        <dbReference type="ARBA" id="ARBA00022946"/>
    </source>
</evidence>
<evidence type="ECO:0000256" key="13">
    <source>
        <dbReference type="SAM" id="Phobius"/>
    </source>
</evidence>
<comment type="function">
    <text evidence="10">Required for the maintenance of the structure of the mitochondrial inner membrane. Involved in mitochondrial morphology. Causes growth arrest when highly overexpressed.</text>
</comment>
<gene>
    <name evidence="14" type="ORF">FH972_022367</name>
</gene>
<evidence type="ECO:0008006" key="16">
    <source>
        <dbReference type="Google" id="ProtNLM"/>
    </source>
</evidence>
<keyword evidence="6 13" id="KW-1133">Transmembrane helix</keyword>
<comment type="subcellular location">
    <subcellularLocation>
        <location evidence="1">Mitochondrion inner membrane</location>
    </subcellularLocation>
</comment>
<evidence type="ECO:0000256" key="10">
    <source>
        <dbReference type="ARBA" id="ARBA00024807"/>
    </source>
</evidence>
<feature type="transmembrane region" description="Helical" evidence="13">
    <location>
        <begin position="268"/>
        <end position="288"/>
    </location>
</feature>
<keyword evidence="3 13" id="KW-0812">Transmembrane</keyword>
<evidence type="ECO:0000256" key="11">
    <source>
        <dbReference type="SAM" id="Coils"/>
    </source>
</evidence>
<dbReference type="Proteomes" id="UP000327013">
    <property type="component" value="Unassembled WGS sequence"/>
</dbReference>
<evidence type="ECO:0000256" key="8">
    <source>
        <dbReference type="ARBA" id="ARBA00023128"/>
    </source>
</evidence>
<reference evidence="14 15" key="1">
    <citation type="submission" date="2019-06" db="EMBL/GenBank/DDBJ databases">
        <title>A chromosomal-level reference genome of Carpinus fangiana (Coryloideae, Betulaceae).</title>
        <authorList>
            <person name="Yang X."/>
            <person name="Wang Z."/>
            <person name="Zhang L."/>
            <person name="Hao G."/>
            <person name="Liu J."/>
            <person name="Yang Y."/>
        </authorList>
    </citation>
    <scope>NUCLEOTIDE SEQUENCE [LARGE SCALE GENOMIC DNA]</scope>
    <source>
        <strain evidence="14">Cfa_2016G</strain>
        <tissue evidence="14">Leaf</tissue>
    </source>
</reference>